<keyword evidence="4 6" id="KW-0067">ATP-binding</keyword>
<evidence type="ECO:0000256" key="1">
    <source>
        <dbReference type="ARBA" id="ARBA00022598"/>
    </source>
</evidence>
<dbReference type="PANTHER" id="PTHR43033:SF1">
    <property type="entry name" value="TRNA(ILE)-LYSIDINE SYNTHASE-RELATED"/>
    <property type="match status" value="1"/>
</dbReference>
<comment type="subcellular location">
    <subcellularLocation>
        <location evidence="6">Cytoplasm</location>
    </subcellularLocation>
</comment>
<evidence type="ECO:0000256" key="3">
    <source>
        <dbReference type="ARBA" id="ARBA00022741"/>
    </source>
</evidence>
<dbReference type="HAMAP" id="MF_01161">
    <property type="entry name" value="tRNA_Ile_lys_synt"/>
    <property type="match status" value="1"/>
</dbReference>
<dbReference type="GO" id="GO:0006400">
    <property type="term" value="P:tRNA modification"/>
    <property type="evidence" value="ECO:0007669"/>
    <property type="project" value="UniProtKB-UniRule"/>
</dbReference>
<comment type="caution">
    <text evidence="8">The sequence shown here is derived from an EMBL/GenBank/DDBJ whole genome shotgun (WGS) entry which is preliminary data.</text>
</comment>
<feature type="binding site" evidence="6">
    <location>
        <begin position="27"/>
        <end position="32"/>
    </location>
    <ligand>
        <name>ATP</name>
        <dbReference type="ChEBI" id="CHEBI:30616"/>
    </ligand>
</feature>
<dbReference type="PANTHER" id="PTHR43033">
    <property type="entry name" value="TRNA(ILE)-LYSIDINE SYNTHASE-RELATED"/>
    <property type="match status" value="1"/>
</dbReference>
<dbReference type="InterPro" id="IPR012795">
    <property type="entry name" value="tRNA_Ile_lys_synt_N"/>
</dbReference>
<reference evidence="8 9" key="1">
    <citation type="submission" date="2022-06" db="EMBL/GenBank/DDBJ databases">
        <title>Isolation of gut microbiota from human fecal samples.</title>
        <authorList>
            <person name="Pamer E.G."/>
            <person name="Barat B."/>
            <person name="Waligurski E."/>
            <person name="Medina S."/>
            <person name="Paddock L."/>
            <person name="Mostad J."/>
        </authorList>
    </citation>
    <scope>NUCLEOTIDE SEQUENCE [LARGE SCALE GENOMIC DNA]</scope>
    <source>
        <strain evidence="8 9">DFI.9.90</strain>
    </source>
</reference>
<dbReference type="Pfam" id="PF01171">
    <property type="entry name" value="ATP_bind_3"/>
    <property type="match status" value="1"/>
</dbReference>
<protein>
    <recommendedName>
        <fullName evidence="6">tRNA(Ile)-lysidine synthase</fullName>
        <ecNumber evidence="6">6.3.4.19</ecNumber>
    </recommendedName>
    <alternativeName>
        <fullName evidence="6">tRNA(Ile)-2-lysyl-cytidine synthase</fullName>
    </alternativeName>
    <alternativeName>
        <fullName evidence="6">tRNA(Ile)-lysidine synthetase</fullName>
    </alternativeName>
</protein>
<name>A0AAW5K7X4_9BACT</name>
<keyword evidence="3 6" id="KW-0547">Nucleotide-binding</keyword>
<dbReference type="EC" id="6.3.4.19" evidence="6"/>
<dbReference type="EMBL" id="JANFYT010000010">
    <property type="protein sequence ID" value="MCQ4813973.1"/>
    <property type="molecule type" value="Genomic_DNA"/>
</dbReference>
<dbReference type="RefSeq" id="WP_008711349.1">
    <property type="nucleotide sequence ID" value="NZ_CABKQM010000008.1"/>
</dbReference>
<comment type="function">
    <text evidence="6">Ligates lysine onto the cytidine present at position 34 of the AUA codon-specific tRNA(Ile) that contains the anticodon CAU, in an ATP-dependent manner. Cytidine is converted to lysidine, thus changing the amino acid specificity of the tRNA from methionine to isoleucine.</text>
</comment>
<dbReference type="GO" id="GO:0032267">
    <property type="term" value="F:tRNA(Ile)-lysidine synthase activity"/>
    <property type="evidence" value="ECO:0007669"/>
    <property type="project" value="UniProtKB-EC"/>
</dbReference>
<evidence type="ECO:0000259" key="7">
    <source>
        <dbReference type="Pfam" id="PF01171"/>
    </source>
</evidence>
<evidence type="ECO:0000256" key="5">
    <source>
        <dbReference type="ARBA" id="ARBA00048539"/>
    </source>
</evidence>
<dbReference type="GO" id="GO:0005524">
    <property type="term" value="F:ATP binding"/>
    <property type="evidence" value="ECO:0007669"/>
    <property type="project" value="UniProtKB-UniRule"/>
</dbReference>
<dbReference type="GO" id="GO:0005737">
    <property type="term" value="C:cytoplasm"/>
    <property type="evidence" value="ECO:0007669"/>
    <property type="project" value="UniProtKB-SubCell"/>
</dbReference>
<dbReference type="SUPFAM" id="SSF52402">
    <property type="entry name" value="Adenine nucleotide alpha hydrolases-like"/>
    <property type="match status" value="1"/>
</dbReference>
<dbReference type="Gene3D" id="3.40.50.620">
    <property type="entry name" value="HUPs"/>
    <property type="match status" value="1"/>
</dbReference>
<keyword evidence="1 6" id="KW-0436">Ligase</keyword>
<dbReference type="Proteomes" id="UP001205919">
    <property type="component" value="Unassembled WGS sequence"/>
</dbReference>
<accession>A0AAW5K7X4</accession>
<comment type="catalytic activity">
    <reaction evidence="5 6">
        <text>cytidine(34) in tRNA(Ile2) + L-lysine + ATP = lysidine(34) in tRNA(Ile2) + AMP + diphosphate + H(+)</text>
        <dbReference type="Rhea" id="RHEA:43744"/>
        <dbReference type="Rhea" id="RHEA-COMP:10625"/>
        <dbReference type="Rhea" id="RHEA-COMP:10670"/>
        <dbReference type="ChEBI" id="CHEBI:15378"/>
        <dbReference type="ChEBI" id="CHEBI:30616"/>
        <dbReference type="ChEBI" id="CHEBI:32551"/>
        <dbReference type="ChEBI" id="CHEBI:33019"/>
        <dbReference type="ChEBI" id="CHEBI:82748"/>
        <dbReference type="ChEBI" id="CHEBI:83665"/>
        <dbReference type="ChEBI" id="CHEBI:456215"/>
        <dbReference type="EC" id="6.3.4.19"/>
    </reaction>
</comment>
<comment type="similarity">
    <text evidence="6">Belongs to the tRNA(Ile)-lysidine synthase family.</text>
</comment>
<dbReference type="CDD" id="cd01992">
    <property type="entry name" value="TilS_N"/>
    <property type="match status" value="1"/>
</dbReference>
<evidence type="ECO:0000313" key="9">
    <source>
        <dbReference type="Proteomes" id="UP001205919"/>
    </source>
</evidence>
<organism evidence="8 9">
    <name type="scientific">Cloacibacillus evryensis</name>
    <dbReference type="NCBI Taxonomy" id="508460"/>
    <lineage>
        <taxon>Bacteria</taxon>
        <taxon>Thermotogati</taxon>
        <taxon>Synergistota</taxon>
        <taxon>Synergistia</taxon>
        <taxon>Synergistales</taxon>
        <taxon>Synergistaceae</taxon>
        <taxon>Cloacibacillus</taxon>
    </lineage>
</organism>
<proteinExistence type="inferred from homology"/>
<comment type="domain">
    <text evidence="6">The N-terminal region contains the highly conserved SGGXDS motif, predicted to be a P-loop motif involved in ATP binding.</text>
</comment>
<dbReference type="AlphaFoldDB" id="A0AAW5K7X4"/>
<evidence type="ECO:0000256" key="2">
    <source>
        <dbReference type="ARBA" id="ARBA00022694"/>
    </source>
</evidence>
<dbReference type="InterPro" id="IPR014729">
    <property type="entry name" value="Rossmann-like_a/b/a_fold"/>
</dbReference>
<keyword evidence="2 6" id="KW-0819">tRNA processing</keyword>
<gene>
    <name evidence="6 8" type="primary">tilS</name>
    <name evidence="8" type="ORF">NE630_05960</name>
</gene>
<dbReference type="InterPro" id="IPR012094">
    <property type="entry name" value="tRNA_Ile_lys_synt"/>
</dbReference>
<sequence length="343" mass="38570">MDYRKKFLAAASRQGWLNAHGIVCALSGGGDSVAALWLLKSFFNGRVVAAHLDHCTREGGSHDDAAFVRELCAEWRIECAVKVVDVHHCRETGESFEMAGRRARYEHFYETAARFGLPYIAVGHNSDDVVETQLMNLARGSGLAGLRGIPEVRGNIVRPVIDFSREELRNILRENGVPWRDDFTNGESDYRRNKVRNILIPWIKENLNPGFENVMLGLAKQVGAEVEARERTARREIAKIALRLPPALAAWRTDGLGELPELTLAEMLRLQGAELSLPALSRARTNGLVGLVRRGGCWRFQWARDVEVCYSARGIGWLHRADIKAGKNFSKNTCENRLPWWAR</sequence>
<keyword evidence="9" id="KW-1185">Reference proteome</keyword>
<evidence type="ECO:0000256" key="4">
    <source>
        <dbReference type="ARBA" id="ARBA00022840"/>
    </source>
</evidence>
<dbReference type="NCBIfam" id="TIGR02432">
    <property type="entry name" value="lysidine_TilS_N"/>
    <property type="match status" value="1"/>
</dbReference>
<keyword evidence="6" id="KW-0963">Cytoplasm</keyword>
<feature type="domain" description="tRNA(Ile)-lysidine/2-thiocytidine synthase N-terminal" evidence="7">
    <location>
        <begin position="22"/>
        <end position="197"/>
    </location>
</feature>
<evidence type="ECO:0000313" key="8">
    <source>
        <dbReference type="EMBL" id="MCQ4813973.1"/>
    </source>
</evidence>
<dbReference type="InterPro" id="IPR011063">
    <property type="entry name" value="TilS/TtcA_N"/>
</dbReference>
<evidence type="ECO:0000256" key="6">
    <source>
        <dbReference type="HAMAP-Rule" id="MF_01161"/>
    </source>
</evidence>